<dbReference type="AlphaFoldDB" id="A0A9D1GQ50"/>
<protein>
    <submittedName>
        <fullName evidence="1">Glycosyltransferase</fullName>
    </submittedName>
</protein>
<organism evidence="1 2">
    <name type="scientific">Candidatus Cryptobacteroides merdipullorum</name>
    <dbReference type="NCBI Taxonomy" id="2840771"/>
    <lineage>
        <taxon>Bacteria</taxon>
        <taxon>Pseudomonadati</taxon>
        <taxon>Bacteroidota</taxon>
        <taxon>Bacteroidia</taxon>
        <taxon>Bacteroidales</taxon>
        <taxon>Candidatus Cryptobacteroides</taxon>
    </lineage>
</organism>
<sequence>MKILMIIPFIPYPLDSGGNQAFFSMVDYLKELHEISLIFPAGKFDGGKISELEKAWDGKVRLRPYQNPGRKLGPFPRVNTYLNLLSYLNASSERKMKRWTGHHIAKIAEKPELFKMTSVLYNGLTEFSDSFMQFVHELCEKESFDCVQVEFYTHFPFRMLFPAGMKTIFVQHEIQFVRIANEMSLFNEVTWNDRVLYERKKNEELAELGSFDHIITLTETDRDILSKHIPADRISVSPAVISSPEAVPPFKECGTEFAFVGGSQHNPNLDAVVWFCHSVIPLLREKGFAFRLHVVGRWKRSLVRAFSRKFPELNFTGYVADIAEFLNGKISVVPVRIGSGMRIKILESIHSMSPFITTAKGVEGQDFRHGEECLICDTAEAFASAMTALAADSSLQKKLAGQALDKLRTSYASDELLRRRAMVYEKLAEKD</sequence>
<reference evidence="1" key="1">
    <citation type="submission" date="2020-10" db="EMBL/GenBank/DDBJ databases">
        <authorList>
            <person name="Gilroy R."/>
        </authorList>
    </citation>
    <scope>NUCLEOTIDE SEQUENCE</scope>
    <source>
        <strain evidence="1">ChiHecec2B26-709</strain>
    </source>
</reference>
<dbReference type="Pfam" id="PF13692">
    <property type="entry name" value="Glyco_trans_1_4"/>
    <property type="match status" value="1"/>
</dbReference>
<gene>
    <name evidence="1" type="ORF">IAC35_07070</name>
</gene>
<name>A0A9D1GQ50_9BACT</name>
<dbReference type="PANTHER" id="PTHR12526">
    <property type="entry name" value="GLYCOSYLTRANSFERASE"/>
    <property type="match status" value="1"/>
</dbReference>
<comment type="caution">
    <text evidence="1">The sequence shown here is derived from an EMBL/GenBank/DDBJ whole genome shotgun (WGS) entry which is preliminary data.</text>
</comment>
<dbReference type="EMBL" id="DVLC01000128">
    <property type="protein sequence ID" value="HIT47600.1"/>
    <property type="molecule type" value="Genomic_DNA"/>
</dbReference>
<reference evidence="1" key="2">
    <citation type="journal article" date="2021" name="PeerJ">
        <title>Extensive microbial diversity within the chicken gut microbiome revealed by metagenomics and culture.</title>
        <authorList>
            <person name="Gilroy R."/>
            <person name="Ravi A."/>
            <person name="Getino M."/>
            <person name="Pursley I."/>
            <person name="Horton D.L."/>
            <person name="Alikhan N.F."/>
            <person name="Baker D."/>
            <person name="Gharbi K."/>
            <person name="Hall N."/>
            <person name="Watson M."/>
            <person name="Adriaenssens E.M."/>
            <person name="Foster-Nyarko E."/>
            <person name="Jarju S."/>
            <person name="Secka A."/>
            <person name="Antonio M."/>
            <person name="Oren A."/>
            <person name="Chaudhuri R.R."/>
            <person name="La Ragione R."/>
            <person name="Hildebrand F."/>
            <person name="Pallen M.J."/>
        </authorList>
    </citation>
    <scope>NUCLEOTIDE SEQUENCE</scope>
    <source>
        <strain evidence="1">ChiHecec2B26-709</strain>
    </source>
</reference>
<dbReference type="SUPFAM" id="SSF53756">
    <property type="entry name" value="UDP-Glycosyltransferase/glycogen phosphorylase"/>
    <property type="match status" value="1"/>
</dbReference>
<accession>A0A9D1GQ50</accession>
<proteinExistence type="predicted"/>
<evidence type="ECO:0000313" key="2">
    <source>
        <dbReference type="Proteomes" id="UP000886881"/>
    </source>
</evidence>
<evidence type="ECO:0000313" key="1">
    <source>
        <dbReference type="EMBL" id="HIT47600.1"/>
    </source>
</evidence>
<dbReference type="Gene3D" id="3.40.50.2000">
    <property type="entry name" value="Glycogen Phosphorylase B"/>
    <property type="match status" value="1"/>
</dbReference>
<dbReference type="Proteomes" id="UP000886881">
    <property type="component" value="Unassembled WGS sequence"/>
</dbReference>
<dbReference type="PANTHER" id="PTHR12526:SF630">
    <property type="entry name" value="GLYCOSYLTRANSFERASE"/>
    <property type="match status" value="1"/>
</dbReference>